<feature type="region of interest" description="Disordered" evidence="7">
    <location>
        <begin position="1"/>
        <end position="50"/>
    </location>
</feature>
<evidence type="ECO:0000256" key="2">
    <source>
        <dbReference type="ARBA" id="ARBA00022723"/>
    </source>
</evidence>
<evidence type="ECO:0000313" key="9">
    <source>
        <dbReference type="EMBL" id="KAK4412799.1"/>
    </source>
</evidence>
<dbReference type="PANTHER" id="PTHR47287:SF9">
    <property type="entry name" value="ZINC FINGER PROTEIN 4-LIKE"/>
    <property type="match status" value="1"/>
</dbReference>
<evidence type="ECO:0000256" key="4">
    <source>
        <dbReference type="ARBA" id="ARBA00022833"/>
    </source>
</evidence>
<gene>
    <name evidence="9" type="ORF">Salat_2927100</name>
</gene>
<keyword evidence="3 6" id="KW-0863">Zinc-finger</keyword>
<evidence type="ECO:0000256" key="3">
    <source>
        <dbReference type="ARBA" id="ARBA00022771"/>
    </source>
</evidence>
<dbReference type="PANTHER" id="PTHR47287">
    <property type="entry name" value="C2H2 AND C2HC ZINC FINGERS SUPERFAMILY PROTEIN"/>
    <property type="match status" value="1"/>
</dbReference>
<feature type="region of interest" description="Disordered" evidence="7">
    <location>
        <begin position="207"/>
        <end position="254"/>
    </location>
</feature>
<dbReference type="GO" id="GO:0005634">
    <property type="term" value="C:nucleus"/>
    <property type="evidence" value="ECO:0007669"/>
    <property type="project" value="UniProtKB-SubCell"/>
</dbReference>
<evidence type="ECO:0000256" key="6">
    <source>
        <dbReference type="PROSITE-ProRule" id="PRU00042"/>
    </source>
</evidence>
<sequence length="254" mass="27714">MESSSSSRRPEDDNQLALSEGSGRSAEENTGPSAAVPPQAVEENRAADQEREYGCKYCQKKFSNKQALGGHQNAHKVERAMEKSAREMHESQFGYMGGNPSFAAMNSNPYLASYNRSHDFMSRAVVNRPFYPQQVPSVQQHGIHIGGYNARPVLPMVGEPYAHRPVPGLNYPAGWAASALRMPQFAHPSYVQNYALNRRFATFGAGSSSGRALFPESPSSFPAGPRPRPDRNPGGGGNDGQQDEDTDIDLSLKL</sequence>
<organism evidence="9 10">
    <name type="scientific">Sesamum alatum</name>
    <dbReference type="NCBI Taxonomy" id="300844"/>
    <lineage>
        <taxon>Eukaryota</taxon>
        <taxon>Viridiplantae</taxon>
        <taxon>Streptophyta</taxon>
        <taxon>Embryophyta</taxon>
        <taxon>Tracheophyta</taxon>
        <taxon>Spermatophyta</taxon>
        <taxon>Magnoliopsida</taxon>
        <taxon>eudicotyledons</taxon>
        <taxon>Gunneridae</taxon>
        <taxon>Pentapetalae</taxon>
        <taxon>asterids</taxon>
        <taxon>lamiids</taxon>
        <taxon>Lamiales</taxon>
        <taxon>Pedaliaceae</taxon>
        <taxon>Sesamum</taxon>
    </lineage>
</organism>
<dbReference type="Proteomes" id="UP001293254">
    <property type="component" value="Unassembled WGS sequence"/>
</dbReference>
<dbReference type="Gene3D" id="3.30.160.60">
    <property type="entry name" value="Classic Zinc Finger"/>
    <property type="match status" value="1"/>
</dbReference>
<comment type="subcellular location">
    <subcellularLocation>
        <location evidence="1">Nucleus</location>
    </subcellularLocation>
</comment>
<dbReference type="EMBL" id="JACGWO010000013">
    <property type="protein sequence ID" value="KAK4412799.1"/>
    <property type="molecule type" value="Genomic_DNA"/>
</dbReference>
<protein>
    <submittedName>
        <fullName evidence="9">Zinc finger protein 2</fullName>
    </submittedName>
</protein>
<evidence type="ECO:0000259" key="8">
    <source>
        <dbReference type="PROSITE" id="PS50157"/>
    </source>
</evidence>
<dbReference type="PROSITE" id="PS00028">
    <property type="entry name" value="ZINC_FINGER_C2H2_1"/>
    <property type="match status" value="1"/>
</dbReference>
<evidence type="ECO:0000313" key="10">
    <source>
        <dbReference type="Proteomes" id="UP001293254"/>
    </source>
</evidence>
<evidence type="ECO:0000256" key="1">
    <source>
        <dbReference type="ARBA" id="ARBA00004123"/>
    </source>
</evidence>
<dbReference type="GO" id="GO:0009788">
    <property type="term" value="P:negative regulation of abscisic acid-activated signaling pathway"/>
    <property type="evidence" value="ECO:0007669"/>
    <property type="project" value="InterPro"/>
</dbReference>
<dbReference type="InterPro" id="IPR036236">
    <property type="entry name" value="Znf_C2H2_sf"/>
</dbReference>
<dbReference type="InterPro" id="IPR013087">
    <property type="entry name" value="Znf_C2H2_type"/>
</dbReference>
<evidence type="ECO:0000256" key="5">
    <source>
        <dbReference type="ARBA" id="ARBA00023242"/>
    </source>
</evidence>
<reference evidence="9" key="1">
    <citation type="submission" date="2020-06" db="EMBL/GenBank/DDBJ databases">
        <authorList>
            <person name="Li T."/>
            <person name="Hu X."/>
            <person name="Zhang T."/>
            <person name="Song X."/>
            <person name="Zhang H."/>
            <person name="Dai N."/>
            <person name="Sheng W."/>
            <person name="Hou X."/>
            <person name="Wei L."/>
        </authorList>
    </citation>
    <scope>NUCLEOTIDE SEQUENCE</scope>
    <source>
        <strain evidence="9">3651</strain>
        <tissue evidence="9">Leaf</tissue>
    </source>
</reference>
<proteinExistence type="predicted"/>
<dbReference type="AlphaFoldDB" id="A0AAE1XK06"/>
<name>A0AAE1XK06_9LAMI</name>
<accession>A0AAE1XK06</accession>
<dbReference type="GO" id="GO:0008270">
    <property type="term" value="F:zinc ion binding"/>
    <property type="evidence" value="ECO:0007669"/>
    <property type="project" value="UniProtKB-KW"/>
</dbReference>
<keyword evidence="5" id="KW-0539">Nucleus</keyword>
<dbReference type="InterPro" id="IPR044246">
    <property type="entry name" value="ZFP3-like"/>
</dbReference>
<keyword evidence="2" id="KW-0479">Metal-binding</keyword>
<evidence type="ECO:0000256" key="7">
    <source>
        <dbReference type="SAM" id="MobiDB-lite"/>
    </source>
</evidence>
<feature type="domain" description="C2H2-type" evidence="8">
    <location>
        <begin position="53"/>
        <end position="80"/>
    </location>
</feature>
<keyword evidence="4" id="KW-0862">Zinc</keyword>
<reference evidence="9" key="2">
    <citation type="journal article" date="2024" name="Plant">
        <title>Genomic evolution and insights into agronomic trait innovations of Sesamum species.</title>
        <authorList>
            <person name="Miao H."/>
            <person name="Wang L."/>
            <person name="Qu L."/>
            <person name="Liu H."/>
            <person name="Sun Y."/>
            <person name="Le M."/>
            <person name="Wang Q."/>
            <person name="Wei S."/>
            <person name="Zheng Y."/>
            <person name="Lin W."/>
            <person name="Duan Y."/>
            <person name="Cao H."/>
            <person name="Xiong S."/>
            <person name="Wang X."/>
            <person name="Wei L."/>
            <person name="Li C."/>
            <person name="Ma Q."/>
            <person name="Ju M."/>
            <person name="Zhao R."/>
            <person name="Li G."/>
            <person name="Mu C."/>
            <person name="Tian Q."/>
            <person name="Mei H."/>
            <person name="Zhang T."/>
            <person name="Gao T."/>
            <person name="Zhang H."/>
        </authorList>
    </citation>
    <scope>NUCLEOTIDE SEQUENCE</scope>
    <source>
        <strain evidence="9">3651</strain>
    </source>
</reference>
<dbReference type="PROSITE" id="PS50157">
    <property type="entry name" value="ZINC_FINGER_C2H2_2"/>
    <property type="match status" value="1"/>
</dbReference>
<keyword evidence="10" id="KW-1185">Reference proteome</keyword>
<comment type="caution">
    <text evidence="9">The sequence shown here is derived from an EMBL/GenBank/DDBJ whole genome shotgun (WGS) entry which is preliminary data.</text>
</comment>
<dbReference type="SUPFAM" id="SSF57667">
    <property type="entry name" value="beta-beta-alpha zinc fingers"/>
    <property type="match status" value="1"/>
</dbReference>